<evidence type="ECO:0000313" key="4">
    <source>
        <dbReference type="Proteomes" id="UP000886595"/>
    </source>
</evidence>
<name>A0A8X7UCN0_BRACI</name>
<dbReference type="AlphaFoldDB" id="A0A8X7UCN0"/>
<keyword evidence="4" id="KW-1185">Reference proteome</keyword>
<feature type="compositionally biased region" description="Basic and acidic residues" evidence="1">
    <location>
        <begin position="28"/>
        <end position="40"/>
    </location>
</feature>
<feature type="compositionally biased region" description="Polar residues" evidence="1">
    <location>
        <begin position="326"/>
        <end position="338"/>
    </location>
</feature>
<dbReference type="InterPro" id="IPR040256">
    <property type="entry name" value="At4g02000-like"/>
</dbReference>
<feature type="region of interest" description="Disordered" evidence="1">
    <location>
        <begin position="326"/>
        <end position="350"/>
    </location>
</feature>
<feature type="region of interest" description="Disordered" evidence="1">
    <location>
        <begin position="400"/>
        <end position="428"/>
    </location>
</feature>
<feature type="domain" description="DUF4283" evidence="2">
    <location>
        <begin position="98"/>
        <end position="152"/>
    </location>
</feature>
<dbReference type="InterPro" id="IPR025558">
    <property type="entry name" value="DUF4283"/>
</dbReference>
<evidence type="ECO:0000256" key="1">
    <source>
        <dbReference type="SAM" id="MobiDB-lite"/>
    </source>
</evidence>
<gene>
    <name evidence="3" type="ORF">Bca52824_056289</name>
</gene>
<protein>
    <recommendedName>
        <fullName evidence="2">DUF4283 domain-containing protein</fullName>
    </recommendedName>
</protein>
<feature type="region of interest" description="Disordered" evidence="1">
    <location>
        <begin position="1"/>
        <end position="40"/>
    </location>
</feature>
<dbReference type="Pfam" id="PF14111">
    <property type="entry name" value="DUF4283"/>
    <property type="match status" value="1"/>
</dbReference>
<reference evidence="3 4" key="1">
    <citation type="submission" date="2020-02" db="EMBL/GenBank/DDBJ databases">
        <authorList>
            <person name="Ma Q."/>
            <person name="Huang Y."/>
            <person name="Song X."/>
            <person name="Pei D."/>
        </authorList>
    </citation>
    <scope>NUCLEOTIDE SEQUENCE [LARGE SCALE GENOMIC DNA]</scope>
    <source>
        <strain evidence="3">Sxm20200214</strain>
        <tissue evidence="3">Leaf</tissue>
    </source>
</reference>
<sequence>MSGETRVLARNETRALNSEDQDATMMDVGERSRPPGDPPDRVTTWAAKAAGTTAGGMPVPEALIDDVFVSRRLRVDFTNGEDGEPSITIENEVLEAMNGMWKQCMIVRVLGRNVLISALSKKLRELWSPKGSMYVMDLPRQFFMVHFEKEDDIWRPWSPEFDPLRDDIVTTPVWIRLTNIPVNFYHRSILMGIAKGLGRPIRVDQTTLNFERARFARICVEVNLAKPLKGTMLINGERYFVAYEGLSEICSKCGIYGHLVHGCPKTIKEQVAALPIPPKQGLPEQEEGFIKARGSRRGGPPLLRPVTAMTRESHEEETENLVLSNKYGSFGTDTNTGEPSEEVISGEGDKENQEVNIQNAKGKGTLQEKKSLVFGSNESINLNGGNKERGNVNKKIMEGVKGRPKKSTNRPVRGLVFGPTKGETNLSTSGERLRVENRDAGRPGGVFRNSVEVRVMPKLLQLRDEGLENLMEIIRSETEKQMGEEPTTVQVEEVVGSLA</sequence>
<evidence type="ECO:0000313" key="3">
    <source>
        <dbReference type="EMBL" id="KAG2273734.1"/>
    </source>
</evidence>
<dbReference type="EMBL" id="JAAMPC010000012">
    <property type="protein sequence ID" value="KAG2273734.1"/>
    <property type="molecule type" value="Genomic_DNA"/>
</dbReference>
<dbReference type="PANTHER" id="PTHR31286">
    <property type="entry name" value="GLYCINE-RICH CELL WALL STRUCTURAL PROTEIN 1.8-LIKE"/>
    <property type="match status" value="1"/>
</dbReference>
<organism evidence="3 4">
    <name type="scientific">Brassica carinata</name>
    <name type="common">Ethiopian mustard</name>
    <name type="synonym">Abyssinian cabbage</name>
    <dbReference type="NCBI Taxonomy" id="52824"/>
    <lineage>
        <taxon>Eukaryota</taxon>
        <taxon>Viridiplantae</taxon>
        <taxon>Streptophyta</taxon>
        <taxon>Embryophyta</taxon>
        <taxon>Tracheophyta</taxon>
        <taxon>Spermatophyta</taxon>
        <taxon>Magnoliopsida</taxon>
        <taxon>eudicotyledons</taxon>
        <taxon>Gunneridae</taxon>
        <taxon>Pentapetalae</taxon>
        <taxon>rosids</taxon>
        <taxon>malvids</taxon>
        <taxon>Brassicales</taxon>
        <taxon>Brassicaceae</taxon>
        <taxon>Brassiceae</taxon>
        <taxon>Brassica</taxon>
    </lineage>
</organism>
<accession>A0A8X7UCN0</accession>
<dbReference type="Proteomes" id="UP000886595">
    <property type="component" value="Unassembled WGS sequence"/>
</dbReference>
<evidence type="ECO:0000259" key="2">
    <source>
        <dbReference type="Pfam" id="PF14111"/>
    </source>
</evidence>
<dbReference type="PANTHER" id="PTHR31286:SF99">
    <property type="entry name" value="DUF4283 DOMAIN-CONTAINING PROTEIN"/>
    <property type="match status" value="1"/>
</dbReference>
<proteinExistence type="predicted"/>
<comment type="caution">
    <text evidence="3">The sequence shown here is derived from an EMBL/GenBank/DDBJ whole genome shotgun (WGS) entry which is preliminary data.</text>
</comment>
<dbReference type="OrthoDB" id="1096772at2759"/>